<protein>
    <submittedName>
        <fullName evidence="1">Uncharacterized protein</fullName>
    </submittedName>
</protein>
<dbReference type="Proteomes" id="UP000008782">
    <property type="component" value="Unassembled WGS sequence"/>
</dbReference>
<dbReference type="GeneID" id="24407994"/>
<sequence length="90" mass="10315">MAPKKSADWKALFEDKGTKNKPKIQKRWIRFAGGLKTLIIAKLNARVTALTLNPTNFSDYRKVKKALTVGREIDYADAWSVVFRICCDKR</sequence>
<organism evidence="2">
    <name type="scientific">Colletotrichum graminicola (strain M1.001 / M2 / FGSC 10212)</name>
    <name type="common">Maize anthracnose fungus</name>
    <name type="synonym">Glomerella graminicola</name>
    <dbReference type="NCBI Taxonomy" id="645133"/>
    <lineage>
        <taxon>Eukaryota</taxon>
        <taxon>Fungi</taxon>
        <taxon>Dikarya</taxon>
        <taxon>Ascomycota</taxon>
        <taxon>Pezizomycotina</taxon>
        <taxon>Sordariomycetes</taxon>
        <taxon>Hypocreomycetidae</taxon>
        <taxon>Glomerellales</taxon>
        <taxon>Glomerellaceae</taxon>
        <taxon>Colletotrichum</taxon>
        <taxon>Colletotrichum graminicola species complex</taxon>
    </lineage>
</organism>
<evidence type="ECO:0000313" key="2">
    <source>
        <dbReference type="Proteomes" id="UP000008782"/>
    </source>
</evidence>
<dbReference type="EMBL" id="GG697335">
    <property type="protein sequence ID" value="EFQ26809.1"/>
    <property type="molecule type" value="Genomic_DNA"/>
</dbReference>
<dbReference type="VEuPathDB" id="FungiDB:GLRG_02629"/>
<dbReference type="HOGENOM" id="CLU_2440709_0_0_1"/>
<proteinExistence type="predicted"/>
<reference evidence="2" key="1">
    <citation type="journal article" date="2012" name="Nat. Genet.">
        <title>Lifestyle transitions in plant pathogenic Colletotrichum fungi deciphered by genome and transcriptome analyses.</title>
        <authorList>
            <person name="O'Connell R.J."/>
            <person name="Thon M.R."/>
            <person name="Hacquard S."/>
            <person name="Amyotte S.G."/>
            <person name="Kleemann J."/>
            <person name="Torres M.F."/>
            <person name="Damm U."/>
            <person name="Buiate E.A."/>
            <person name="Epstein L."/>
            <person name="Alkan N."/>
            <person name="Altmueller J."/>
            <person name="Alvarado-Balderrama L."/>
            <person name="Bauser C.A."/>
            <person name="Becker C."/>
            <person name="Birren B.W."/>
            <person name="Chen Z."/>
            <person name="Choi J."/>
            <person name="Crouch J.A."/>
            <person name="Duvick J.P."/>
            <person name="Farman M.A."/>
            <person name="Gan P."/>
            <person name="Heiman D."/>
            <person name="Henrissat B."/>
            <person name="Howard R.J."/>
            <person name="Kabbage M."/>
            <person name="Koch C."/>
            <person name="Kracher B."/>
            <person name="Kubo Y."/>
            <person name="Law A.D."/>
            <person name="Lebrun M.-H."/>
            <person name="Lee Y.-H."/>
            <person name="Miyara I."/>
            <person name="Moore N."/>
            <person name="Neumann U."/>
            <person name="Nordstroem K."/>
            <person name="Panaccione D.G."/>
            <person name="Panstruga R."/>
            <person name="Place M."/>
            <person name="Proctor R.H."/>
            <person name="Prusky D."/>
            <person name="Rech G."/>
            <person name="Reinhardt R."/>
            <person name="Rollins J.A."/>
            <person name="Rounsley S."/>
            <person name="Schardl C.L."/>
            <person name="Schwartz D.C."/>
            <person name="Shenoy N."/>
            <person name="Shirasu K."/>
            <person name="Sikhakolli U.R."/>
            <person name="Stueber K."/>
            <person name="Sukno S.A."/>
            <person name="Sweigard J.A."/>
            <person name="Takano Y."/>
            <person name="Takahara H."/>
            <person name="Trail F."/>
            <person name="van der Does H.C."/>
            <person name="Voll L.M."/>
            <person name="Will I."/>
            <person name="Young S."/>
            <person name="Zeng Q."/>
            <person name="Zhang J."/>
            <person name="Zhou S."/>
            <person name="Dickman M.B."/>
            <person name="Schulze-Lefert P."/>
            <person name="Ver Loren van Themaat E."/>
            <person name="Ma L.-J."/>
            <person name="Vaillancourt L.J."/>
        </authorList>
    </citation>
    <scope>NUCLEOTIDE SEQUENCE [LARGE SCALE GENOMIC DNA]</scope>
    <source>
        <strain evidence="2">M1.001 / M2 / FGSC 10212</strain>
    </source>
</reference>
<accession>E3Q7H1</accession>
<dbReference type="AlphaFoldDB" id="E3Q7H1"/>
<evidence type="ECO:0000313" key="1">
    <source>
        <dbReference type="EMBL" id="EFQ26809.1"/>
    </source>
</evidence>
<name>E3Q7H1_COLGM</name>
<dbReference type="RefSeq" id="XP_008090829.1">
    <property type="nucleotide sequence ID" value="XM_008092638.1"/>
</dbReference>
<keyword evidence="2" id="KW-1185">Reference proteome</keyword>
<gene>
    <name evidence="1" type="ORF">GLRG_02629</name>
</gene>